<organism evidence="16 17">
    <name type="scientific">Parasedimentitalea psychrophila</name>
    <dbReference type="NCBI Taxonomy" id="2997337"/>
    <lineage>
        <taxon>Bacteria</taxon>
        <taxon>Pseudomonadati</taxon>
        <taxon>Pseudomonadota</taxon>
        <taxon>Alphaproteobacteria</taxon>
        <taxon>Rhodobacterales</taxon>
        <taxon>Paracoccaceae</taxon>
        <taxon>Parasedimentitalea</taxon>
    </lineage>
</organism>
<proteinExistence type="inferred from homology"/>
<dbReference type="GO" id="GO:0005886">
    <property type="term" value="C:plasma membrane"/>
    <property type="evidence" value="ECO:0007669"/>
    <property type="project" value="UniProtKB-SubCell"/>
</dbReference>
<keyword evidence="11 15" id="KW-1133">Transmembrane helix</keyword>
<evidence type="ECO:0000256" key="15">
    <source>
        <dbReference type="SAM" id="Phobius"/>
    </source>
</evidence>
<protein>
    <recommendedName>
        <fullName evidence="3">Mercuric transport protein MerT</fullName>
    </recommendedName>
    <alternativeName>
        <fullName evidence="13">Mercury ion transport protein</fullName>
    </alternativeName>
</protein>
<evidence type="ECO:0000256" key="9">
    <source>
        <dbReference type="ARBA" id="ARBA00022723"/>
    </source>
</evidence>
<keyword evidence="6" id="KW-1003">Cell membrane</keyword>
<evidence type="ECO:0000256" key="11">
    <source>
        <dbReference type="ARBA" id="ARBA00022989"/>
    </source>
</evidence>
<accession>A0A9Y2P7E5</accession>
<evidence type="ECO:0000313" key="17">
    <source>
        <dbReference type="Proteomes" id="UP001238334"/>
    </source>
</evidence>
<dbReference type="GO" id="GO:0015097">
    <property type="term" value="F:mercury ion transmembrane transporter activity"/>
    <property type="evidence" value="ECO:0007669"/>
    <property type="project" value="InterPro"/>
</dbReference>
<dbReference type="InterPro" id="IPR003457">
    <property type="entry name" value="Transprt_MerT"/>
</dbReference>
<evidence type="ECO:0000256" key="10">
    <source>
        <dbReference type="ARBA" id="ARBA00022914"/>
    </source>
</evidence>
<evidence type="ECO:0000256" key="8">
    <source>
        <dbReference type="ARBA" id="ARBA00022692"/>
    </source>
</evidence>
<comment type="function">
    <text evidence="14">Involved in mercury resistance. Probably transfers a mercuric ion from the periplasmic Hg(2+)-binding protein MerP to the cytoplasmic mercuric reductase MerA.</text>
</comment>
<gene>
    <name evidence="16" type="ORF">QPJ95_01890</name>
</gene>
<sequence length="134" mass="14404">MSENISASDATNVIMKEGSARSDRIATAASLFGALAMTSCCILPLVLVSMGVGGLWIAQLTALYAYKWYMFSSASVFIGWGFWQAYRPAGGDCAGNACAHPVNKRVMKACLWAAVVVTLIAMIFPYITPYILSF</sequence>
<dbReference type="Proteomes" id="UP001238334">
    <property type="component" value="Chromosome"/>
</dbReference>
<dbReference type="KEGG" id="ppso:QPJ95_01890"/>
<reference evidence="16 17" key="1">
    <citation type="submission" date="2023-06" db="EMBL/GenBank/DDBJ databases">
        <title>Parasedimentitalea psychrophila sp. nov., a psychrophilic bacterium isolated from deep-sea sediment.</title>
        <authorList>
            <person name="Li A."/>
        </authorList>
    </citation>
    <scope>NUCLEOTIDE SEQUENCE [LARGE SCALE GENOMIC DNA]</scope>
    <source>
        <strain evidence="16 17">QS115</strain>
    </source>
</reference>
<keyword evidence="12 15" id="KW-0472">Membrane</keyword>
<dbReference type="GO" id="GO:0046872">
    <property type="term" value="F:metal ion binding"/>
    <property type="evidence" value="ECO:0007669"/>
    <property type="project" value="UniProtKB-KW"/>
</dbReference>
<evidence type="ECO:0000256" key="2">
    <source>
        <dbReference type="ARBA" id="ARBA00008224"/>
    </source>
</evidence>
<keyword evidence="10" id="KW-0476">Mercury</keyword>
<dbReference type="AlphaFoldDB" id="A0A9Y2P7E5"/>
<evidence type="ECO:0000256" key="13">
    <source>
        <dbReference type="ARBA" id="ARBA00030934"/>
    </source>
</evidence>
<evidence type="ECO:0000256" key="12">
    <source>
        <dbReference type="ARBA" id="ARBA00023136"/>
    </source>
</evidence>
<comment type="similarity">
    <text evidence="2">Belongs to the MerT family.</text>
</comment>
<dbReference type="Pfam" id="PF02411">
    <property type="entry name" value="MerT"/>
    <property type="match status" value="1"/>
</dbReference>
<feature type="transmembrane region" description="Helical" evidence="15">
    <location>
        <begin position="109"/>
        <end position="132"/>
    </location>
</feature>
<keyword evidence="9" id="KW-0479">Metal-binding</keyword>
<feature type="transmembrane region" description="Helical" evidence="15">
    <location>
        <begin position="25"/>
        <end position="58"/>
    </location>
</feature>
<evidence type="ECO:0000256" key="6">
    <source>
        <dbReference type="ARBA" id="ARBA00022475"/>
    </source>
</evidence>
<evidence type="ECO:0000256" key="4">
    <source>
        <dbReference type="ARBA" id="ARBA00022448"/>
    </source>
</evidence>
<evidence type="ECO:0000256" key="1">
    <source>
        <dbReference type="ARBA" id="ARBA00004429"/>
    </source>
</evidence>
<evidence type="ECO:0000313" key="16">
    <source>
        <dbReference type="EMBL" id="WIY25725.1"/>
    </source>
</evidence>
<keyword evidence="8 15" id="KW-0812">Transmembrane</keyword>
<comment type="subcellular location">
    <subcellularLocation>
        <location evidence="1">Cell inner membrane</location>
        <topology evidence="1">Multi-pass membrane protein</topology>
    </subcellularLocation>
</comment>
<evidence type="ECO:0000256" key="5">
    <source>
        <dbReference type="ARBA" id="ARBA00022466"/>
    </source>
</evidence>
<evidence type="ECO:0000256" key="3">
    <source>
        <dbReference type="ARBA" id="ARBA00017053"/>
    </source>
</evidence>
<evidence type="ECO:0000256" key="14">
    <source>
        <dbReference type="ARBA" id="ARBA00045720"/>
    </source>
</evidence>
<dbReference type="RefSeq" id="WP_270920230.1">
    <property type="nucleotide sequence ID" value="NZ_CP127247.1"/>
</dbReference>
<feature type="transmembrane region" description="Helical" evidence="15">
    <location>
        <begin position="64"/>
        <end position="83"/>
    </location>
</feature>
<keyword evidence="4" id="KW-0813">Transport</keyword>
<keyword evidence="7" id="KW-0997">Cell inner membrane</keyword>
<name>A0A9Y2P7E5_9RHOB</name>
<dbReference type="EMBL" id="CP127247">
    <property type="protein sequence ID" value="WIY25725.1"/>
    <property type="molecule type" value="Genomic_DNA"/>
</dbReference>
<keyword evidence="5" id="KW-0475">Mercuric resistance</keyword>
<keyword evidence="17" id="KW-1185">Reference proteome</keyword>
<evidence type="ECO:0000256" key="7">
    <source>
        <dbReference type="ARBA" id="ARBA00022519"/>
    </source>
</evidence>